<name>A0A3S3SG22_9FLAO</name>
<feature type="domain" description="Tail specific protease" evidence="2">
    <location>
        <begin position="254"/>
        <end position="462"/>
    </location>
</feature>
<dbReference type="SUPFAM" id="SSF52096">
    <property type="entry name" value="ClpP/crotonase"/>
    <property type="match status" value="1"/>
</dbReference>
<keyword evidence="1" id="KW-0732">Signal</keyword>
<dbReference type="Proteomes" id="UP000287527">
    <property type="component" value="Unassembled WGS sequence"/>
</dbReference>
<feature type="chain" id="PRO_5018768239" evidence="1">
    <location>
        <begin position="18"/>
        <end position="483"/>
    </location>
</feature>
<dbReference type="OrthoDB" id="2327485at2"/>
<dbReference type="InterPro" id="IPR005151">
    <property type="entry name" value="Tail-specific_protease"/>
</dbReference>
<dbReference type="GO" id="GO:0008236">
    <property type="term" value="F:serine-type peptidase activity"/>
    <property type="evidence" value="ECO:0007669"/>
    <property type="project" value="InterPro"/>
</dbReference>
<evidence type="ECO:0000259" key="2">
    <source>
        <dbReference type="Pfam" id="PF03572"/>
    </source>
</evidence>
<feature type="signal peptide" evidence="1">
    <location>
        <begin position="1"/>
        <end position="17"/>
    </location>
</feature>
<dbReference type="Gene3D" id="3.90.226.10">
    <property type="entry name" value="2-enoyl-CoA Hydratase, Chain A, domain 1"/>
    <property type="match status" value="1"/>
</dbReference>
<dbReference type="EMBL" id="SBII01000002">
    <property type="protein sequence ID" value="RWX02245.1"/>
    <property type="molecule type" value="Genomic_DNA"/>
</dbReference>
<proteinExistence type="predicted"/>
<dbReference type="Pfam" id="PF03572">
    <property type="entry name" value="Peptidase_S41"/>
    <property type="match status" value="1"/>
</dbReference>
<evidence type="ECO:0000313" key="3">
    <source>
        <dbReference type="EMBL" id="RWX02245.1"/>
    </source>
</evidence>
<dbReference type="InterPro" id="IPR029045">
    <property type="entry name" value="ClpP/crotonase-like_dom_sf"/>
</dbReference>
<evidence type="ECO:0000256" key="1">
    <source>
        <dbReference type="SAM" id="SignalP"/>
    </source>
</evidence>
<dbReference type="GO" id="GO:0006508">
    <property type="term" value="P:proteolysis"/>
    <property type="evidence" value="ECO:0007669"/>
    <property type="project" value="InterPro"/>
</dbReference>
<dbReference type="AlphaFoldDB" id="A0A3S3SG22"/>
<gene>
    <name evidence="3" type="ORF">EPI11_03240</name>
</gene>
<accession>A0A3S3SG22</accession>
<reference evidence="3 4" key="1">
    <citation type="submission" date="2019-01" db="EMBL/GenBank/DDBJ databases">
        <title>Flavobacterium sp. nov.,isolated from freshwater.</title>
        <authorList>
            <person name="Zhang R."/>
            <person name="Du Z.-J."/>
        </authorList>
    </citation>
    <scope>NUCLEOTIDE SEQUENCE [LARGE SCALE GENOMIC DNA]</scope>
    <source>
        <strain evidence="3 4">1E403</strain>
    </source>
</reference>
<evidence type="ECO:0000313" key="4">
    <source>
        <dbReference type="Proteomes" id="UP000287527"/>
    </source>
</evidence>
<protein>
    <submittedName>
        <fullName evidence="3">Peptidase S41</fullName>
    </submittedName>
</protein>
<organism evidence="3 4">
    <name type="scientific">Flavobacterium cerinum</name>
    <dbReference type="NCBI Taxonomy" id="2502784"/>
    <lineage>
        <taxon>Bacteria</taxon>
        <taxon>Pseudomonadati</taxon>
        <taxon>Bacteroidota</taxon>
        <taxon>Flavobacteriia</taxon>
        <taxon>Flavobacteriales</taxon>
        <taxon>Flavobacteriaceae</taxon>
        <taxon>Flavobacterium</taxon>
    </lineage>
</organism>
<keyword evidence="4" id="KW-1185">Reference proteome</keyword>
<dbReference type="RefSeq" id="WP_128388522.1">
    <property type="nucleotide sequence ID" value="NZ_SBII01000002.1"/>
</dbReference>
<comment type="caution">
    <text evidence="3">The sequence shown here is derived from an EMBL/GenBank/DDBJ whole genome shotgun (WGS) entry which is preliminary data.</text>
</comment>
<sequence>MRKILLFLVLLPLSVFSQNCSCEDNFEWLKKTFEENDAGFQYVIDMKGDGAYTQLNDEYRKKVKAITKDDECVNTLKEWLLFFRSGHLSLNVAGSRGNTELPDAKQIIEKYKGWEQYSISEKEFKKYLSLLKEPGFEGIWISEPYTIGIIKREKEYIGFVMNSNDPYWKNNQIKLRIKPNKSGDGFEAVYYMKDHSIMNVRKIDKVGNNTMFFDWISFKRLYPEYTDTKSVKEYLELNTSSNPVAKQISKNTFLLRIPSFSEKKRKMIDSLIVSNRDMISRCENLIIDIRNNGGGSDSSFQKLIPYLYTNPIRSIGVDYLSTPLNNKRMDYFIASDDFTETDKKWARKGLVKLNNNLGKFVNLEDSDEVQVSKLDKISEYPKNVAILINENNGSTAEEFLLLAKQSKKVKLFGTTTAGVLDISNMNFVDSPCKTLQLGYGLSRSRRIPDIAIDTKGIQPDYYIDKTIPSEDWIDFTEKILLNE</sequence>